<keyword evidence="1" id="KW-1185">Reference proteome</keyword>
<dbReference type="Proteomes" id="UP000695000">
    <property type="component" value="Unplaced"/>
</dbReference>
<sequence>MAQTYFDILLSEQKKRPISKRNQIIRDAACSHGAKTKTLEDENLFPRSISTDEEGIIVKAVPAVVEINESEPNSLETKENSKEYLDSQSVVKECTPVINKPRNLSNLHQCNFKRWISNDLCSFDDTEFQGNSVDEITKSLSTSHQLNDNEIFDTNQQINNNAKSKPDRINLNENMYQKTILDDTNTIVPNTNYISIDLPSTSGLNFSQEKVVKEAPQLTSNGRSNSVQETPLFIRSPIKKANSLTVDSNNSISHNDKLGKEITLKSSNSPNWKAPQLETQNKKYERFVKSYSFNKNQIVHKQVESTDLKIDQVAKQAQETKSVNINEVNSAPNQINETDETTTSNSFNKDIDNLSLEYATDIFLTNTGIDFKNVMKLSETFQNRSDLKNEQAQETKSVDINEVNSAPNQFNETDETTSNSFNKDLNNLSLDYAADIFLTNTGIDFKNVMKLSETLQNRSTTVESSNQSDEEECNEDENHIWPNAQNRIAFYENMKQ</sequence>
<evidence type="ECO:0000313" key="1">
    <source>
        <dbReference type="Proteomes" id="UP000695000"/>
    </source>
</evidence>
<protein>
    <submittedName>
        <fullName evidence="2">Uncharacterized protein LOC108568199</fullName>
    </submittedName>
</protein>
<accession>A0ABM1NCT0</accession>
<reference evidence="2" key="1">
    <citation type="submission" date="2025-08" db="UniProtKB">
        <authorList>
            <consortium name="RefSeq"/>
        </authorList>
    </citation>
    <scope>IDENTIFICATION</scope>
    <source>
        <tissue evidence="2">Whole Larva</tissue>
    </source>
</reference>
<gene>
    <name evidence="2" type="primary">LOC108568199</name>
</gene>
<organism evidence="1 2">
    <name type="scientific">Nicrophorus vespilloides</name>
    <name type="common">Boreal carrion beetle</name>
    <dbReference type="NCBI Taxonomy" id="110193"/>
    <lineage>
        <taxon>Eukaryota</taxon>
        <taxon>Metazoa</taxon>
        <taxon>Ecdysozoa</taxon>
        <taxon>Arthropoda</taxon>
        <taxon>Hexapoda</taxon>
        <taxon>Insecta</taxon>
        <taxon>Pterygota</taxon>
        <taxon>Neoptera</taxon>
        <taxon>Endopterygota</taxon>
        <taxon>Coleoptera</taxon>
        <taxon>Polyphaga</taxon>
        <taxon>Staphyliniformia</taxon>
        <taxon>Silphidae</taxon>
        <taxon>Nicrophorinae</taxon>
        <taxon>Nicrophorus</taxon>
    </lineage>
</organism>
<proteinExistence type="predicted"/>
<name>A0ABM1NCT0_NICVS</name>
<evidence type="ECO:0000313" key="2">
    <source>
        <dbReference type="RefSeq" id="XP_017784630.1"/>
    </source>
</evidence>
<dbReference type="RefSeq" id="XP_017784630.1">
    <property type="nucleotide sequence ID" value="XM_017929141.1"/>
</dbReference>
<dbReference type="GeneID" id="108568199"/>